<feature type="domain" description="Sushi" evidence="5">
    <location>
        <begin position="68"/>
        <end position="130"/>
    </location>
</feature>
<dbReference type="EMBL" id="MU827312">
    <property type="protein sequence ID" value="KAJ7360016.1"/>
    <property type="molecule type" value="Genomic_DNA"/>
</dbReference>
<dbReference type="InterPro" id="IPR000436">
    <property type="entry name" value="Sushi_SCR_CCP_dom"/>
</dbReference>
<dbReference type="PANTHER" id="PTHR46343:SF2">
    <property type="entry name" value="SUSHI_VON WILLEBRAND FACTOR TYPE A_EGF_PENTRAXIN DOMAIN-CONTAINING 1"/>
    <property type="match status" value="1"/>
</dbReference>
<evidence type="ECO:0000259" key="5">
    <source>
        <dbReference type="PROSITE" id="PS50923"/>
    </source>
</evidence>
<name>A0A9W9YN60_9CNID</name>
<feature type="domain" description="HYR" evidence="4">
    <location>
        <begin position="129"/>
        <end position="212"/>
    </location>
</feature>
<keyword evidence="1" id="KW-0677">Repeat</keyword>
<evidence type="ECO:0000259" key="4">
    <source>
        <dbReference type="PROSITE" id="PS50825"/>
    </source>
</evidence>
<sequence length="281" mass="30816">MRIGQVCSSRPPPHSVQSGCGGGSGYNVFGDKCLLYCNRGYRRVNGSTERICQANGTWSGEEPYCQVVRCESLQAPKEGHLTPNSCGVSPEYDTTCHFSCRKGYRLHGEPIATCLSNGQWSRNTTTFCKDIETPSFGLTCPSDIRRYADKAKNYTTVNWPPVVVTDNSGLVPSVTSTGAMSIYYKGKHVVMYNASDEAGNYKICKFHVTVEVRKCSSLSAPQYGFIYPHMCTSFPISGTACYFECRHGFLGNGGVNLMHCGNDGKWSKNESSILKCLGKGF</sequence>
<accession>A0A9W9YN60</accession>
<evidence type="ECO:0000256" key="3">
    <source>
        <dbReference type="PROSITE-ProRule" id="PRU00302"/>
    </source>
</evidence>
<dbReference type="Pfam" id="PF00084">
    <property type="entry name" value="Sushi"/>
    <property type="match status" value="3"/>
</dbReference>
<feature type="domain" description="Sushi" evidence="5">
    <location>
        <begin position="213"/>
        <end position="278"/>
    </location>
</feature>
<dbReference type="InterPro" id="IPR043555">
    <property type="entry name" value="SRPX-like"/>
</dbReference>
<evidence type="ECO:0008006" key="8">
    <source>
        <dbReference type="Google" id="ProtNLM"/>
    </source>
</evidence>
<dbReference type="PROSITE" id="PS50923">
    <property type="entry name" value="SUSHI"/>
    <property type="match status" value="3"/>
</dbReference>
<dbReference type="SUPFAM" id="SSF57535">
    <property type="entry name" value="Complement control module/SCR domain"/>
    <property type="match status" value="3"/>
</dbReference>
<dbReference type="InterPro" id="IPR035976">
    <property type="entry name" value="Sushi/SCR/CCP_sf"/>
</dbReference>
<proteinExistence type="predicted"/>
<evidence type="ECO:0000313" key="7">
    <source>
        <dbReference type="Proteomes" id="UP001163046"/>
    </source>
</evidence>
<dbReference type="CDD" id="cd00033">
    <property type="entry name" value="CCP"/>
    <property type="match status" value="2"/>
</dbReference>
<dbReference type="PANTHER" id="PTHR46343">
    <property type="entry name" value="HYR DOMAIN-CONTAINING PROTEIN"/>
    <property type="match status" value="1"/>
</dbReference>
<dbReference type="Pfam" id="PF02494">
    <property type="entry name" value="HYR"/>
    <property type="match status" value="1"/>
</dbReference>
<dbReference type="SMART" id="SM00032">
    <property type="entry name" value="CCP"/>
    <property type="match status" value="3"/>
</dbReference>
<organism evidence="6 7">
    <name type="scientific">Desmophyllum pertusum</name>
    <dbReference type="NCBI Taxonomy" id="174260"/>
    <lineage>
        <taxon>Eukaryota</taxon>
        <taxon>Metazoa</taxon>
        <taxon>Cnidaria</taxon>
        <taxon>Anthozoa</taxon>
        <taxon>Hexacorallia</taxon>
        <taxon>Scleractinia</taxon>
        <taxon>Caryophylliina</taxon>
        <taxon>Caryophylliidae</taxon>
        <taxon>Desmophyllum</taxon>
    </lineage>
</organism>
<dbReference type="OrthoDB" id="5981965at2759"/>
<feature type="domain" description="Sushi" evidence="5">
    <location>
        <begin position="5"/>
        <end position="67"/>
    </location>
</feature>
<gene>
    <name evidence="6" type="ORF">OS493_019104</name>
</gene>
<evidence type="ECO:0000256" key="2">
    <source>
        <dbReference type="ARBA" id="ARBA00023157"/>
    </source>
</evidence>
<protein>
    <recommendedName>
        <fullName evidence="8">Sushi/von Willebrand factor type A/EGF/pentraxin domain-containing 1</fullName>
    </recommendedName>
</protein>
<keyword evidence="7" id="KW-1185">Reference proteome</keyword>
<dbReference type="PROSITE" id="PS50825">
    <property type="entry name" value="HYR"/>
    <property type="match status" value="1"/>
</dbReference>
<keyword evidence="3" id="KW-0768">Sushi</keyword>
<dbReference type="Proteomes" id="UP001163046">
    <property type="component" value="Unassembled WGS sequence"/>
</dbReference>
<comment type="caution">
    <text evidence="6">The sequence shown here is derived from an EMBL/GenBank/DDBJ whole genome shotgun (WGS) entry which is preliminary data.</text>
</comment>
<dbReference type="InterPro" id="IPR003410">
    <property type="entry name" value="HYR_dom"/>
</dbReference>
<dbReference type="AlphaFoldDB" id="A0A9W9YN60"/>
<evidence type="ECO:0000256" key="1">
    <source>
        <dbReference type="ARBA" id="ARBA00022737"/>
    </source>
</evidence>
<comment type="caution">
    <text evidence="3">Lacks conserved residue(s) required for the propagation of feature annotation.</text>
</comment>
<dbReference type="Gene3D" id="2.10.70.10">
    <property type="entry name" value="Complement Module, domain 1"/>
    <property type="match status" value="3"/>
</dbReference>
<reference evidence="6" key="1">
    <citation type="submission" date="2023-01" db="EMBL/GenBank/DDBJ databases">
        <title>Genome assembly of the deep-sea coral Lophelia pertusa.</title>
        <authorList>
            <person name="Herrera S."/>
            <person name="Cordes E."/>
        </authorList>
    </citation>
    <scope>NUCLEOTIDE SEQUENCE</scope>
    <source>
        <strain evidence="6">USNM1676648</strain>
        <tissue evidence="6">Polyp</tissue>
    </source>
</reference>
<evidence type="ECO:0000313" key="6">
    <source>
        <dbReference type="EMBL" id="KAJ7360016.1"/>
    </source>
</evidence>
<keyword evidence="2" id="KW-1015">Disulfide bond</keyword>